<reference evidence="3 4" key="1">
    <citation type="journal article" date="2018" name="Elife">
        <title>Discovery and characterization of a prevalent human gut bacterial enzyme sufficient for the inactivation of a family of plant toxins.</title>
        <authorList>
            <person name="Koppel N."/>
            <person name="Bisanz J.E."/>
            <person name="Pandelia M.E."/>
            <person name="Turnbaugh P.J."/>
            <person name="Balskus E.P."/>
        </authorList>
    </citation>
    <scope>NUCLEOTIDE SEQUENCE [LARGE SCALE GENOMIC DNA]</scope>
    <source>
        <strain evidence="3 4">W1 BHI 6</strain>
    </source>
</reference>
<dbReference type="InterPro" id="IPR025641">
    <property type="entry name" value="DUF4340"/>
</dbReference>
<keyword evidence="1" id="KW-0732">Signal</keyword>
<feature type="signal peptide" evidence="1">
    <location>
        <begin position="1"/>
        <end position="29"/>
    </location>
</feature>
<evidence type="ECO:0000313" key="4">
    <source>
        <dbReference type="Proteomes" id="UP000253970"/>
    </source>
</evidence>
<accession>A0A369MGR5</accession>
<proteinExistence type="predicted"/>
<sequence>MAGLASKRARTVLVLVLALAALGGAYALASGMADAEGEGSLAAGEPFLSVSSEEIAEVTWTYGDATATMVKEDGTWADAEAAGVSLDQSAAAELASAAADASSSRSVARSQEDAAMGLESPTVRATLVLTDGSSVSFEVGAATADGASCYAWREGSEDVQVVDIGVLNAFSCSMADLYVTESAPGSSSVTAFEVDRGGDVLSMTYLEEGSDAAYSSFYQWFLQDGDALRALDTSKARTLANVVNRITWKSCVDTAYADDAAATYGFDDPVLTATLSYTNDDEPSEYVLVVGSKASSSTYYAHPAGSTFVYTVAAEKVEDLLEATYETLRPDDVCLMDWDTVDALDIVCDGEATTVSFVRTEEQDDDGETVVSTSYEVDGASADASAVSSLTDTIDGMESEGEGTIDAAQGGADAELAITFHRTASTYETMTLSFIRYDNSFYLVSFNGEERLLVNRNDVAALKEAVQAL</sequence>
<evidence type="ECO:0000259" key="2">
    <source>
        <dbReference type="Pfam" id="PF14238"/>
    </source>
</evidence>
<gene>
    <name evidence="3" type="ORF">C1875_08980</name>
</gene>
<dbReference type="Proteomes" id="UP000253970">
    <property type="component" value="Unassembled WGS sequence"/>
</dbReference>
<dbReference type="EMBL" id="PPTU01000012">
    <property type="protein sequence ID" value="RDB69770.1"/>
    <property type="molecule type" value="Genomic_DNA"/>
</dbReference>
<protein>
    <recommendedName>
        <fullName evidence="2">DUF4340 domain-containing protein</fullName>
    </recommendedName>
</protein>
<name>A0A369MGR5_EGGLN</name>
<evidence type="ECO:0000256" key="1">
    <source>
        <dbReference type="SAM" id="SignalP"/>
    </source>
</evidence>
<evidence type="ECO:0000313" key="3">
    <source>
        <dbReference type="EMBL" id="RDB69770.1"/>
    </source>
</evidence>
<feature type="chain" id="PRO_5038480908" description="DUF4340 domain-containing protein" evidence="1">
    <location>
        <begin position="30"/>
        <end position="469"/>
    </location>
</feature>
<dbReference type="AlphaFoldDB" id="A0A369MGR5"/>
<organism evidence="3 4">
    <name type="scientific">Eggerthella lenta</name>
    <name type="common">Eubacterium lentum</name>
    <dbReference type="NCBI Taxonomy" id="84112"/>
    <lineage>
        <taxon>Bacteria</taxon>
        <taxon>Bacillati</taxon>
        <taxon>Actinomycetota</taxon>
        <taxon>Coriobacteriia</taxon>
        <taxon>Eggerthellales</taxon>
        <taxon>Eggerthellaceae</taxon>
        <taxon>Eggerthella</taxon>
    </lineage>
</organism>
<dbReference type="Pfam" id="PF14238">
    <property type="entry name" value="DUF4340"/>
    <property type="match status" value="1"/>
</dbReference>
<dbReference type="RefSeq" id="WP_114533984.1">
    <property type="nucleotide sequence ID" value="NZ_PPTU01000012.1"/>
</dbReference>
<feature type="domain" description="DUF4340" evidence="2">
    <location>
        <begin position="231"/>
        <end position="401"/>
    </location>
</feature>
<comment type="caution">
    <text evidence="3">The sequence shown here is derived from an EMBL/GenBank/DDBJ whole genome shotgun (WGS) entry which is preliminary data.</text>
</comment>